<gene>
    <name evidence="16" type="ORF">PHLGIDRAFT_78753</name>
</gene>
<keyword evidence="11 14" id="KW-0503">Monooxygenase</keyword>
<evidence type="ECO:0000256" key="15">
    <source>
        <dbReference type="SAM" id="SignalP"/>
    </source>
</evidence>
<evidence type="ECO:0000256" key="3">
    <source>
        <dbReference type="ARBA" id="ARBA00005179"/>
    </source>
</evidence>
<dbReference type="EMBL" id="KN840659">
    <property type="protein sequence ID" value="KIP02696.1"/>
    <property type="molecule type" value="Genomic_DNA"/>
</dbReference>
<keyword evidence="8" id="KW-1133">Transmembrane helix</keyword>
<feature type="binding site" description="axial binding residue" evidence="13">
    <location>
        <position position="438"/>
    </location>
    <ligand>
        <name>heme</name>
        <dbReference type="ChEBI" id="CHEBI:30413"/>
    </ligand>
    <ligandPart>
        <name>Fe</name>
        <dbReference type="ChEBI" id="CHEBI:18248"/>
    </ligandPart>
</feature>
<evidence type="ECO:0000256" key="9">
    <source>
        <dbReference type="ARBA" id="ARBA00023002"/>
    </source>
</evidence>
<evidence type="ECO:0000256" key="1">
    <source>
        <dbReference type="ARBA" id="ARBA00001971"/>
    </source>
</evidence>
<dbReference type="SUPFAM" id="SSF48264">
    <property type="entry name" value="Cytochrome P450"/>
    <property type="match status" value="1"/>
</dbReference>
<keyword evidence="15" id="KW-0732">Signal</keyword>
<keyword evidence="10 13" id="KW-0408">Iron</keyword>
<dbReference type="GO" id="GO:0004497">
    <property type="term" value="F:monooxygenase activity"/>
    <property type="evidence" value="ECO:0007669"/>
    <property type="project" value="UniProtKB-KW"/>
</dbReference>
<evidence type="ECO:0000256" key="6">
    <source>
        <dbReference type="ARBA" id="ARBA00022692"/>
    </source>
</evidence>
<comment type="pathway">
    <text evidence="3">Secondary metabolite biosynthesis.</text>
</comment>
<dbReference type="GO" id="GO:0005506">
    <property type="term" value="F:iron ion binding"/>
    <property type="evidence" value="ECO:0007669"/>
    <property type="project" value="InterPro"/>
</dbReference>
<dbReference type="OrthoDB" id="2789670at2759"/>
<dbReference type="CDD" id="cd11065">
    <property type="entry name" value="CYP64-like"/>
    <property type="match status" value="1"/>
</dbReference>
<keyword evidence="5 13" id="KW-0349">Heme</keyword>
<evidence type="ECO:0000313" key="17">
    <source>
        <dbReference type="Proteomes" id="UP000053257"/>
    </source>
</evidence>
<dbReference type="InterPro" id="IPR036396">
    <property type="entry name" value="Cyt_P450_sf"/>
</dbReference>
<accession>A0A0C3RRH3</accession>
<keyword evidence="6" id="KW-0812">Transmembrane</keyword>
<organism evidence="16 17">
    <name type="scientific">Phlebiopsis gigantea (strain 11061_1 CR5-6)</name>
    <name type="common">White-rot fungus</name>
    <name type="synonym">Peniophora gigantea</name>
    <dbReference type="NCBI Taxonomy" id="745531"/>
    <lineage>
        <taxon>Eukaryota</taxon>
        <taxon>Fungi</taxon>
        <taxon>Dikarya</taxon>
        <taxon>Basidiomycota</taxon>
        <taxon>Agaricomycotina</taxon>
        <taxon>Agaricomycetes</taxon>
        <taxon>Polyporales</taxon>
        <taxon>Phanerochaetaceae</taxon>
        <taxon>Phlebiopsis</taxon>
    </lineage>
</organism>
<protein>
    <recommendedName>
        <fullName evidence="18">Cytochrome P450</fullName>
    </recommendedName>
</protein>
<keyword evidence="9 14" id="KW-0560">Oxidoreductase</keyword>
<evidence type="ECO:0000313" key="16">
    <source>
        <dbReference type="EMBL" id="KIP02696.1"/>
    </source>
</evidence>
<dbReference type="InterPro" id="IPR017972">
    <property type="entry name" value="Cyt_P450_CS"/>
</dbReference>
<name>A0A0C3RRH3_PHLG1</name>
<dbReference type="HOGENOM" id="CLU_001570_2_3_1"/>
<feature type="signal peptide" evidence="15">
    <location>
        <begin position="1"/>
        <end position="20"/>
    </location>
</feature>
<dbReference type="GO" id="GO:0016020">
    <property type="term" value="C:membrane"/>
    <property type="evidence" value="ECO:0007669"/>
    <property type="project" value="UniProtKB-SubCell"/>
</dbReference>
<reference evidence="16 17" key="1">
    <citation type="journal article" date="2014" name="PLoS Genet.">
        <title>Analysis of the Phlebiopsis gigantea genome, transcriptome and secretome provides insight into its pioneer colonization strategies of wood.</title>
        <authorList>
            <person name="Hori C."/>
            <person name="Ishida T."/>
            <person name="Igarashi K."/>
            <person name="Samejima M."/>
            <person name="Suzuki H."/>
            <person name="Master E."/>
            <person name="Ferreira P."/>
            <person name="Ruiz-Duenas F.J."/>
            <person name="Held B."/>
            <person name="Canessa P."/>
            <person name="Larrondo L.F."/>
            <person name="Schmoll M."/>
            <person name="Druzhinina I.S."/>
            <person name="Kubicek C.P."/>
            <person name="Gaskell J.A."/>
            <person name="Kersten P."/>
            <person name="St John F."/>
            <person name="Glasner J."/>
            <person name="Sabat G."/>
            <person name="Splinter BonDurant S."/>
            <person name="Syed K."/>
            <person name="Yadav J."/>
            <person name="Mgbeahuruike A.C."/>
            <person name="Kovalchuk A."/>
            <person name="Asiegbu F.O."/>
            <person name="Lackner G."/>
            <person name="Hoffmeister D."/>
            <person name="Rencoret J."/>
            <person name="Gutierrez A."/>
            <person name="Sun H."/>
            <person name="Lindquist E."/>
            <person name="Barry K."/>
            <person name="Riley R."/>
            <person name="Grigoriev I.V."/>
            <person name="Henrissat B."/>
            <person name="Kues U."/>
            <person name="Berka R.M."/>
            <person name="Martinez A.T."/>
            <person name="Covert S.F."/>
            <person name="Blanchette R.A."/>
            <person name="Cullen D."/>
        </authorList>
    </citation>
    <scope>NUCLEOTIDE SEQUENCE [LARGE SCALE GENOMIC DNA]</scope>
    <source>
        <strain evidence="16 17">11061_1 CR5-6</strain>
    </source>
</reference>
<evidence type="ECO:0008006" key="18">
    <source>
        <dbReference type="Google" id="ProtNLM"/>
    </source>
</evidence>
<evidence type="ECO:0000256" key="2">
    <source>
        <dbReference type="ARBA" id="ARBA00004167"/>
    </source>
</evidence>
<dbReference type="InterPro" id="IPR050364">
    <property type="entry name" value="Cytochrome_P450_fung"/>
</dbReference>
<dbReference type="GO" id="GO:0016705">
    <property type="term" value="F:oxidoreductase activity, acting on paired donors, with incorporation or reduction of molecular oxygen"/>
    <property type="evidence" value="ECO:0007669"/>
    <property type="project" value="InterPro"/>
</dbReference>
<dbReference type="Gene3D" id="1.10.630.10">
    <property type="entry name" value="Cytochrome P450"/>
    <property type="match status" value="1"/>
</dbReference>
<evidence type="ECO:0000256" key="13">
    <source>
        <dbReference type="PIRSR" id="PIRSR602401-1"/>
    </source>
</evidence>
<sequence>MDNIYTLYLIFAVLLTLAIARIQKRKDRFPPGPPGLPVVGNLFNSPKGHSWLAYQSWSTLYGSDIIHFKLFSNHVFVVSSSTVAKELFEKRSNIYSDRHQKVMVHELTGWDRNLALMSYSERWRTHRRHFHQYFRPDAVPAYHPCITTEVHKLLAAALDAPNDCIKHFRYMAGSATLNIVYAIETQPEDDPILIVAERGAQCLSEIVNAGSFLVDSVPALKYVPGWFPGAGWKKQAAVWREQVDALHFRPFEIAKAAYDSGNAKPCITTSLLDGLNKSADKKEYEQMVINVTALAYQAGTDTTVTSLTTLVLAMLFYPEVQAAARAEIDRVVGCDRLPELGDKESLPYITAVTKEVLRWHPALPLAVPHRTIEDDEYQGYFIPKGSLVIGNTWAILRDPSRYANPEMFNPSRFLTSEGTLDPDVPDPTEGFGYGRRICVGRHFAMDIMWLTVANVLAVFEINESVDAFGRVVKAREEYTTGLFSAPKDMKATFKPRSAAAVKLIRSVVAES</sequence>
<dbReference type="PANTHER" id="PTHR46300:SF7">
    <property type="entry name" value="P450, PUTATIVE (EUROFUNG)-RELATED"/>
    <property type="match status" value="1"/>
</dbReference>
<dbReference type="AlphaFoldDB" id="A0A0C3RRH3"/>
<evidence type="ECO:0000256" key="12">
    <source>
        <dbReference type="ARBA" id="ARBA00023136"/>
    </source>
</evidence>
<keyword evidence="12" id="KW-0472">Membrane</keyword>
<dbReference type="STRING" id="745531.A0A0C3RRH3"/>
<evidence type="ECO:0000256" key="7">
    <source>
        <dbReference type="ARBA" id="ARBA00022723"/>
    </source>
</evidence>
<dbReference type="PANTHER" id="PTHR46300">
    <property type="entry name" value="P450, PUTATIVE (EUROFUNG)-RELATED-RELATED"/>
    <property type="match status" value="1"/>
</dbReference>
<keyword evidence="7 13" id="KW-0479">Metal-binding</keyword>
<evidence type="ECO:0000256" key="5">
    <source>
        <dbReference type="ARBA" id="ARBA00022617"/>
    </source>
</evidence>
<dbReference type="Proteomes" id="UP000053257">
    <property type="component" value="Unassembled WGS sequence"/>
</dbReference>
<dbReference type="PROSITE" id="PS00086">
    <property type="entry name" value="CYTOCHROME_P450"/>
    <property type="match status" value="1"/>
</dbReference>
<dbReference type="GO" id="GO:0020037">
    <property type="term" value="F:heme binding"/>
    <property type="evidence" value="ECO:0007669"/>
    <property type="project" value="InterPro"/>
</dbReference>
<dbReference type="InterPro" id="IPR001128">
    <property type="entry name" value="Cyt_P450"/>
</dbReference>
<evidence type="ECO:0000256" key="4">
    <source>
        <dbReference type="ARBA" id="ARBA00010617"/>
    </source>
</evidence>
<dbReference type="InterPro" id="IPR002401">
    <property type="entry name" value="Cyt_P450_E_grp-I"/>
</dbReference>
<proteinExistence type="inferred from homology"/>
<feature type="chain" id="PRO_5002169417" description="Cytochrome P450" evidence="15">
    <location>
        <begin position="21"/>
        <end position="511"/>
    </location>
</feature>
<keyword evidence="17" id="KW-1185">Reference proteome</keyword>
<evidence type="ECO:0000256" key="11">
    <source>
        <dbReference type="ARBA" id="ARBA00023033"/>
    </source>
</evidence>
<comment type="similarity">
    <text evidence="4 14">Belongs to the cytochrome P450 family.</text>
</comment>
<dbReference type="Pfam" id="PF00067">
    <property type="entry name" value="p450"/>
    <property type="match status" value="1"/>
</dbReference>
<evidence type="ECO:0000256" key="10">
    <source>
        <dbReference type="ARBA" id="ARBA00023004"/>
    </source>
</evidence>
<dbReference type="PRINTS" id="PR00385">
    <property type="entry name" value="P450"/>
</dbReference>
<comment type="subcellular location">
    <subcellularLocation>
        <location evidence="2">Membrane</location>
        <topology evidence="2">Single-pass membrane protein</topology>
    </subcellularLocation>
</comment>
<comment type="cofactor">
    <cofactor evidence="1 13">
        <name>heme</name>
        <dbReference type="ChEBI" id="CHEBI:30413"/>
    </cofactor>
</comment>
<evidence type="ECO:0000256" key="8">
    <source>
        <dbReference type="ARBA" id="ARBA00022989"/>
    </source>
</evidence>
<evidence type="ECO:0000256" key="14">
    <source>
        <dbReference type="RuleBase" id="RU000461"/>
    </source>
</evidence>
<dbReference type="PRINTS" id="PR00463">
    <property type="entry name" value="EP450I"/>
</dbReference>